<dbReference type="InterPro" id="IPR029167">
    <property type="entry name" value="Mug117"/>
</dbReference>
<gene>
    <name evidence="1" type="ORF">EVG20_g6804</name>
</gene>
<evidence type="ECO:0000313" key="1">
    <source>
        <dbReference type="EMBL" id="TFY62169.1"/>
    </source>
</evidence>
<dbReference type="AlphaFoldDB" id="A0A4Y9YMG0"/>
<dbReference type="Proteomes" id="UP000298327">
    <property type="component" value="Unassembled WGS sequence"/>
</dbReference>
<protein>
    <submittedName>
        <fullName evidence="1">Uncharacterized protein</fullName>
    </submittedName>
</protein>
<dbReference type="OrthoDB" id="3672617at2759"/>
<sequence>MSSVVSSTTGMLWEQICGERSASTVTRVSVFNSYAPFSDKRANKAKKNVDALKDSSSSAAAPIMLASFYAFLRPSTAPRGQEQTFIHQNCQEVQGVPGADPNQCSGHPCGQLHIPFAPWRGQPRVRRETLAAAQAAETAQCPFSNTLTTTMKTFFVTLASVVVAVAATSNITGPIALYSNNCKGSGLCSSDIDDDCRSAINSVVAGDSYSDQAQFSVGHCYMIYATNGAGAQPVSGQTIINTANTILNNCNPCGSYGTNNAGCSSCHVTLNYRS</sequence>
<evidence type="ECO:0000313" key="2">
    <source>
        <dbReference type="Proteomes" id="UP000298327"/>
    </source>
</evidence>
<keyword evidence="2" id="KW-1185">Reference proteome</keyword>
<reference evidence="1 2" key="1">
    <citation type="submission" date="2019-02" db="EMBL/GenBank/DDBJ databases">
        <title>Genome sequencing of the rare red list fungi Dentipellis fragilis.</title>
        <authorList>
            <person name="Buettner E."/>
            <person name="Kellner H."/>
        </authorList>
    </citation>
    <scope>NUCLEOTIDE SEQUENCE [LARGE SCALE GENOMIC DNA]</scope>
    <source>
        <strain evidence="1 2">DSM 105465</strain>
    </source>
</reference>
<accession>A0A4Y9YMG0</accession>
<name>A0A4Y9YMG0_9AGAM</name>
<organism evidence="1 2">
    <name type="scientific">Dentipellis fragilis</name>
    <dbReference type="NCBI Taxonomy" id="205917"/>
    <lineage>
        <taxon>Eukaryota</taxon>
        <taxon>Fungi</taxon>
        <taxon>Dikarya</taxon>
        <taxon>Basidiomycota</taxon>
        <taxon>Agaricomycotina</taxon>
        <taxon>Agaricomycetes</taxon>
        <taxon>Russulales</taxon>
        <taxon>Hericiaceae</taxon>
        <taxon>Dentipellis</taxon>
    </lineage>
</organism>
<proteinExistence type="predicted"/>
<dbReference type="STRING" id="205917.A0A4Y9YMG0"/>
<comment type="caution">
    <text evidence="1">The sequence shown here is derived from an EMBL/GenBank/DDBJ whole genome shotgun (WGS) entry which is preliminary data.</text>
</comment>
<dbReference type="Pfam" id="PF15474">
    <property type="entry name" value="MU117"/>
    <property type="match status" value="1"/>
</dbReference>
<dbReference type="EMBL" id="SEOQ01000476">
    <property type="protein sequence ID" value="TFY62169.1"/>
    <property type="molecule type" value="Genomic_DNA"/>
</dbReference>